<name>Q6MIN9_BDEBA</name>
<accession>Q6MIN9</accession>
<dbReference type="Proteomes" id="UP000008080">
    <property type="component" value="Chromosome"/>
</dbReference>
<dbReference type="AlphaFoldDB" id="Q6MIN9"/>
<evidence type="ECO:0000313" key="2">
    <source>
        <dbReference type="Proteomes" id="UP000008080"/>
    </source>
</evidence>
<reference evidence="1 2" key="1">
    <citation type="journal article" date="2004" name="Science">
        <title>A predator unmasked: life cycle of Bdellovibrio bacteriovorus from a genomic perspective.</title>
        <authorList>
            <person name="Rendulic S."/>
            <person name="Jagtap P."/>
            <person name="Rosinus A."/>
            <person name="Eppinger M."/>
            <person name="Baar C."/>
            <person name="Lanz C."/>
            <person name="Keller H."/>
            <person name="Lambert C."/>
            <person name="Evans K.J."/>
            <person name="Goesmann A."/>
            <person name="Meyer F."/>
            <person name="Sockett R.E."/>
            <person name="Schuster S.C."/>
        </authorList>
    </citation>
    <scope>NUCLEOTIDE SEQUENCE [LARGE SCALE GENOMIC DNA]</scope>
    <source>
        <strain evidence="2">ATCC 15356 / DSM 50701 / NCIMB 9529 / HD100</strain>
    </source>
</reference>
<proteinExistence type="predicted"/>
<organism evidence="1 2">
    <name type="scientific">Bdellovibrio bacteriovorus (strain ATCC 15356 / DSM 50701 / NCIMB 9529 / HD100)</name>
    <dbReference type="NCBI Taxonomy" id="264462"/>
    <lineage>
        <taxon>Bacteria</taxon>
        <taxon>Pseudomonadati</taxon>
        <taxon>Bdellovibrionota</taxon>
        <taxon>Bdellovibrionia</taxon>
        <taxon>Bdellovibrionales</taxon>
        <taxon>Pseudobdellovibrionaceae</taxon>
        <taxon>Bdellovibrio</taxon>
    </lineage>
</organism>
<dbReference type="STRING" id="264462.Bd3114"/>
<dbReference type="EMBL" id="BX842654">
    <property type="protein sequence ID" value="CAE80874.1"/>
    <property type="molecule type" value="Genomic_DNA"/>
</dbReference>
<gene>
    <name evidence="1" type="ordered locus">Bd3114</name>
</gene>
<sequence>MTGFFYKAPIMGAFFVFSWHFSSFSISSSFQSAFLTFSMTSIFNEMLFFHSGCF</sequence>
<dbReference type="HOGENOM" id="CLU_3040795_0_0_7"/>
<keyword evidence="2" id="KW-1185">Reference proteome</keyword>
<evidence type="ECO:0000313" key="1">
    <source>
        <dbReference type="EMBL" id="CAE80874.1"/>
    </source>
</evidence>
<dbReference type="KEGG" id="bba:Bd3114"/>
<protein>
    <submittedName>
        <fullName evidence="1">Uncharacterized protein</fullName>
    </submittedName>
</protein>